<proteinExistence type="predicted"/>
<dbReference type="Gene3D" id="6.20.350.10">
    <property type="match status" value="1"/>
</dbReference>
<evidence type="ECO:0000313" key="1">
    <source>
        <dbReference type="EMBL" id="KXB55498.1"/>
    </source>
</evidence>
<organism evidence="1 2">
    <name type="scientific">Lachnoanaerobaculum saburreum</name>
    <dbReference type="NCBI Taxonomy" id="467210"/>
    <lineage>
        <taxon>Bacteria</taxon>
        <taxon>Bacillati</taxon>
        <taxon>Bacillota</taxon>
        <taxon>Clostridia</taxon>
        <taxon>Lachnospirales</taxon>
        <taxon>Lachnospiraceae</taxon>
        <taxon>Lachnoanaerobaculum</taxon>
    </lineage>
</organism>
<dbReference type="EMBL" id="LSDA01000111">
    <property type="protein sequence ID" value="KXB55498.1"/>
    <property type="molecule type" value="Genomic_DNA"/>
</dbReference>
<dbReference type="RefSeq" id="WP_060931693.1">
    <property type="nucleotide sequence ID" value="NZ_KQ959840.1"/>
</dbReference>
<dbReference type="PATRIC" id="fig|467210.3.peg.2016"/>
<protein>
    <submittedName>
        <fullName evidence="1">Uncharacterized protein</fullName>
    </submittedName>
</protein>
<dbReference type="STRING" id="467210.HMPREF1866_02038"/>
<keyword evidence="2" id="KW-1185">Reference proteome</keyword>
<reference evidence="2" key="1">
    <citation type="submission" date="2016-01" db="EMBL/GenBank/DDBJ databases">
        <authorList>
            <person name="Mitreva M."/>
            <person name="Pepin K.H."/>
            <person name="Mihindukulasuriya K.A."/>
            <person name="Fulton R."/>
            <person name="Fronick C."/>
            <person name="O'Laughlin M."/>
            <person name="Miner T."/>
            <person name="Herter B."/>
            <person name="Rosa B.A."/>
            <person name="Cordes M."/>
            <person name="Tomlinson C."/>
            <person name="Wollam A."/>
            <person name="Palsikar V.B."/>
            <person name="Mardis E.R."/>
            <person name="Wilson R.K."/>
        </authorList>
    </citation>
    <scope>NUCLEOTIDE SEQUENCE [LARGE SCALE GENOMIC DNA]</scope>
    <source>
        <strain evidence="2">DNF00896</strain>
    </source>
</reference>
<name>A0A133ZJ72_9FIRM</name>
<sequence length="665" mass="78649">MAYTMLNNKTIRSRNYLPGTLEFEVNFFIRERCEGLRFDKLKAKSRDDSQMDFDGISLENVKIPLNMEKDIDRLCFENAIDCFIKSGKKEDAFNIYFCYLEMFVGDYDKTRRMIELLSEFEANGSGLLMKHRDHYSHSVYVFILGLAIFESNSIFRASYKKYYNIDDEHEAASHYLKYWGLTSLFHDIGYPFELPFEQVCSYFEVDGDNRNTGPFVSYNDIGKITAINENTWRKISELLKVKEFTSTDELFAYILADKLGLTYDFTESGMLQILQDKPIHPDKFNHFMDHAYFSATVLFNKLFCELELGLDIPYLDALTAILMHNSLYKFSIANYKSDKNKPFKSDLHPLAYMLMLCDELQCWDRIAYGRNSKRELHPMGCTFDFSNNGIRAVYQYDAREVSKINLFKDEYIEYLQDSSNRKVPNLKAYSEMYIKHNKKSNFQEDIEKIVDLNEIAFSIETGLKERDNNARHSYISDSNFINLYNFAIVLHGRWKNKDWKYAKEYGQEEILLKDDSIIKEFINGFKGISLEYKLSNINQAKSFAKYMDEIGCFYKDKPVDYELVERFTDDELIKIGFLEHQRWLQEHYDMGWTYGIPKDGKREFERRHNAMIPDFVGFDVSKEIAMKNYERLDKATQDLDKEPMECMLSMLRMFDGLRIYRFYGK</sequence>
<dbReference type="Proteomes" id="UP000070394">
    <property type="component" value="Unassembled WGS sequence"/>
</dbReference>
<comment type="caution">
    <text evidence="1">The sequence shown here is derived from an EMBL/GenBank/DDBJ whole genome shotgun (WGS) entry which is preliminary data.</text>
</comment>
<dbReference type="OrthoDB" id="89777at2"/>
<gene>
    <name evidence="1" type="ORF">HMPREF1866_02038</name>
</gene>
<accession>A0A133ZJ72</accession>
<dbReference type="AlphaFoldDB" id="A0A133ZJ72"/>
<evidence type="ECO:0000313" key="2">
    <source>
        <dbReference type="Proteomes" id="UP000070394"/>
    </source>
</evidence>